<organism evidence="2 3">
    <name type="scientific">Candidatus Fukatsuia symbiotica</name>
    <dbReference type="NCBI Taxonomy" id="1878942"/>
    <lineage>
        <taxon>Bacteria</taxon>
        <taxon>Pseudomonadati</taxon>
        <taxon>Pseudomonadota</taxon>
        <taxon>Gammaproteobacteria</taxon>
        <taxon>Enterobacterales</taxon>
        <taxon>Yersiniaceae</taxon>
        <taxon>Candidatus Fukatsuia</taxon>
    </lineage>
</organism>
<sequence length="268" mass="30424">MAEINQPTSMSGAQSCPTDLSLQLISLCDSSSDPWAIKDNQSRYLYGNDAYMALLNLKKGFNIKYLTDKQIPHDSAGSALYFEELDRKVQESKQHVFSLNIYPFGTEEIIQPYICEKSPFYSEDGKCMGVILHAKKLQVFSAIQYLNKTLFNVEKKLDLTKDPSLEVNPVSDDINCNLFTDKELEVIFFLQQKKPKPLTSKAIAEILGLSCRTVENKLCSMYRKAKVCTSGEFKEYCKKNGFDKYNQSKSTTLPSDIFISTTNRCSLR</sequence>
<dbReference type="EMBL" id="CP021659">
    <property type="protein sequence ID" value="AWK13429.1"/>
    <property type="molecule type" value="Genomic_DNA"/>
</dbReference>
<dbReference type="AlphaFoldDB" id="A0A2U8I2U6"/>
<dbReference type="InterPro" id="IPR016032">
    <property type="entry name" value="Sig_transdc_resp-reg_C-effctor"/>
</dbReference>
<dbReference type="GO" id="GO:0003677">
    <property type="term" value="F:DNA binding"/>
    <property type="evidence" value="ECO:0007669"/>
    <property type="project" value="InterPro"/>
</dbReference>
<name>A0A2U8I2U6_9GAMM</name>
<keyword evidence="3" id="KW-1185">Reference proteome</keyword>
<evidence type="ECO:0000313" key="3">
    <source>
        <dbReference type="Proteomes" id="UP000261875"/>
    </source>
</evidence>
<gene>
    <name evidence="2" type="ORF">CCS41_01220</name>
</gene>
<dbReference type="STRING" id="1878942.GCA_900128755_01387"/>
<dbReference type="Gene3D" id="1.10.10.10">
    <property type="entry name" value="Winged helix-like DNA-binding domain superfamily/Winged helix DNA-binding domain"/>
    <property type="match status" value="1"/>
</dbReference>
<dbReference type="InterPro" id="IPR013656">
    <property type="entry name" value="PAS_4"/>
</dbReference>
<accession>A0A2U8I2U6</accession>
<reference evidence="2 3" key="1">
    <citation type="submission" date="2017-05" db="EMBL/GenBank/DDBJ databases">
        <title>Genome sequence of Candidatus Fukatsuia symbiotica and Candidatus Hamiltonella defensa from Acyrthosiphon pisum strain 5D.</title>
        <authorList>
            <person name="Patel V.A."/>
            <person name="Chevignon G."/>
            <person name="Russell J.A."/>
            <person name="Oliver K.M."/>
        </authorList>
    </citation>
    <scope>NUCLEOTIDE SEQUENCE [LARGE SCALE GENOMIC DNA]</scope>
    <source>
        <strain evidence="2 3">5D</strain>
    </source>
</reference>
<dbReference type="KEGG" id="fsm:CCS41_01220"/>
<dbReference type="Pfam" id="PF08448">
    <property type="entry name" value="PAS_4"/>
    <property type="match status" value="1"/>
</dbReference>
<evidence type="ECO:0000259" key="1">
    <source>
        <dbReference type="Pfam" id="PF08448"/>
    </source>
</evidence>
<dbReference type="Proteomes" id="UP000261875">
    <property type="component" value="Chromosome"/>
</dbReference>
<dbReference type="GO" id="GO:0006355">
    <property type="term" value="P:regulation of DNA-templated transcription"/>
    <property type="evidence" value="ECO:0007669"/>
    <property type="project" value="InterPro"/>
</dbReference>
<dbReference type="InterPro" id="IPR036388">
    <property type="entry name" value="WH-like_DNA-bd_sf"/>
</dbReference>
<evidence type="ECO:0000313" key="2">
    <source>
        <dbReference type="EMBL" id="AWK13429.1"/>
    </source>
</evidence>
<proteinExistence type="predicted"/>
<protein>
    <submittedName>
        <fullName evidence="2">Transcriptional regulator</fullName>
    </submittedName>
</protein>
<feature type="domain" description="PAS fold-4" evidence="1">
    <location>
        <begin position="29"/>
        <end position="137"/>
    </location>
</feature>
<dbReference type="OrthoDB" id="6191871at2"/>
<dbReference type="SUPFAM" id="SSF46894">
    <property type="entry name" value="C-terminal effector domain of the bipartite response regulators"/>
    <property type="match status" value="1"/>
</dbReference>
<dbReference type="RefSeq" id="WP_072549956.1">
    <property type="nucleotide sequence ID" value="NZ_CP021659.1"/>
</dbReference>